<keyword evidence="3 5" id="KW-1133">Transmembrane helix</keyword>
<dbReference type="AlphaFoldDB" id="A0A3B0U6M2"/>
<feature type="transmembrane region" description="Helical" evidence="5">
    <location>
        <begin position="12"/>
        <end position="31"/>
    </location>
</feature>
<comment type="subcellular location">
    <subcellularLocation>
        <location evidence="1">Membrane</location>
        <topology evidence="1">Multi-pass membrane protein</topology>
    </subcellularLocation>
</comment>
<organism evidence="6">
    <name type="scientific">hydrothermal vent metagenome</name>
    <dbReference type="NCBI Taxonomy" id="652676"/>
    <lineage>
        <taxon>unclassified sequences</taxon>
        <taxon>metagenomes</taxon>
        <taxon>ecological metagenomes</taxon>
    </lineage>
</organism>
<protein>
    <recommendedName>
        <fullName evidence="7">DoxX subfamily</fullName>
    </recommendedName>
</protein>
<evidence type="ECO:0008006" key="7">
    <source>
        <dbReference type="Google" id="ProtNLM"/>
    </source>
</evidence>
<evidence type="ECO:0000256" key="5">
    <source>
        <dbReference type="SAM" id="Phobius"/>
    </source>
</evidence>
<feature type="transmembrane region" description="Helical" evidence="5">
    <location>
        <begin position="75"/>
        <end position="104"/>
    </location>
</feature>
<accession>A0A3B0U6M2</accession>
<dbReference type="Pfam" id="PF07681">
    <property type="entry name" value="DoxX"/>
    <property type="match status" value="1"/>
</dbReference>
<dbReference type="EMBL" id="UOEP01000114">
    <property type="protein sequence ID" value="VAW20129.1"/>
    <property type="molecule type" value="Genomic_DNA"/>
</dbReference>
<sequence length="167" mass="18337">MKTDNTSTTIQSVALIILRLLIGWHILFEGVSKLLSPGWSSAEFLKESKWILEGFSRWVLSNQGILNAIDFLNTWGLIAIGVGLVLGLFTRTAAISGALLLFIYYLSNPPLVGLEYSIPTEGNYLVVSKTLIESAALLVIAVFPTSRGFGLDIFVSRIFSALKKEEK</sequence>
<dbReference type="GO" id="GO:0016020">
    <property type="term" value="C:membrane"/>
    <property type="evidence" value="ECO:0007669"/>
    <property type="project" value="UniProtKB-SubCell"/>
</dbReference>
<proteinExistence type="predicted"/>
<gene>
    <name evidence="6" type="ORF">MNBD_BACTEROID01-292</name>
</gene>
<dbReference type="InterPro" id="IPR032808">
    <property type="entry name" value="DoxX"/>
</dbReference>
<evidence type="ECO:0000313" key="6">
    <source>
        <dbReference type="EMBL" id="VAW20129.1"/>
    </source>
</evidence>
<evidence type="ECO:0000256" key="3">
    <source>
        <dbReference type="ARBA" id="ARBA00022989"/>
    </source>
</evidence>
<evidence type="ECO:0000256" key="4">
    <source>
        <dbReference type="ARBA" id="ARBA00023136"/>
    </source>
</evidence>
<keyword evidence="2 5" id="KW-0812">Transmembrane</keyword>
<reference evidence="6" key="1">
    <citation type="submission" date="2018-06" db="EMBL/GenBank/DDBJ databases">
        <authorList>
            <person name="Zhirakovskaya E."/>
        </authorList>
    </citation>
    <scope>NUCLEOTIDE SEQUENCE</scope>
</reference>
<evidence type="ECO:0000256" key="1">
    <source>
        <dbReference type="ARBA" id="ARBA00004141"/>
    </source>
</evidence>
<keyword evidence="4 5" id="KW-0472">Membrane</keyword>
<evidence type="ECO:0000256" key="2">
    <source>
        <dbReference type="ARBA" id="ARBA00022692"/>
    </source>
</evidence>
<name>A0A3B0U6M2_9ZZZZ</name>